<keyword evidence="3" id="KW-1185">Reference proteome</keyword>
<evidence type="ECO:0000313" key="4">
    <source>
        <dbReference type="WBParaSite" id="nRc.2.0.1.t20674-RA"/>
    </source>
</evidence>
<evidence type="ECO:0000313" key="3">
    <source>
        <dbReference type="Proteomes" id="UP000887565"/>
    </source>
</evidence>
<sequence length="204" mass="23147">MLFKLTFFIVTIYAGMALELEENNPDGIPKEFYRTQSGVPGGYENLTDTAERERIKTFEPQTIDENGQYGKCYFRLYLPSNANKATLQEYLCMKMNKKYQPRLSTLNMISIRIGVHAKSLQLKKSCSFDQIELNQKICKIEAYKLGMPNNTSANYPNLSQHGLSLIQIQKQMLCFIVYILVGIMSIAASIFTLVTIDTLLLASA</sequence>
<feature type="chain" id="PRO_5037203254" evidence="2">
    <location>
        <begin position="18"/>
        <end position="204"/>
    </location>
</feature>
<evidence type="ECO:0000256" key="2">
    <source>
        <dbReference type="SAM" id="SignalP"/>
    </source>
</evidence>
<dbReference type="WBParaSite" id="nRc.2.0.1.t20674-RA">
    <property type="protein sequence ID" value="nRc.2.0.1.t20674-RA"/>
    <property type="gene ID" value="nRc.2.0.1.g20674"/>
</dbReference>
<name>A0A915J3H1_ROMCU</name>
<evidence type="ECO:0000256" key="1">
    <source>
        <dbReference type="SAM" id="Phobius"/>
    </source>
</evidence>
<keyword evidence="1" id="KW-1133">Transmembrane helix</keyword>
<proteinExistence type="predicted"/>
<organism evidence="3 4">
    <name type="scientific">Romanomermis culicivorax</name>
    <name type="common">Nematode worm</name>
    <dbReference type="NCBI Taxonomy" id="13658"/>
    <lineage>
        <taxon>Eukaryota</taxon>
        <taxon>Metazoa</taxon>
        <taxon>Ecdysozoa</taxon>
        <taxon>Nematoda</taxon>
        <taxon>Enoplea</taxon>
        <taxon>Dorylaimia</taxon>
        <taxon>Mermithida</taxon>
        <taxon>Mermithoidea</taxon>
        <taxon>Mermithidae</taxon>
        <taxon>Romanomermis</taxon>
    </lineage>
</organism>
<dbReference type="Proteomes" id="UP000887565">
    <property type="component" value="Unplaced"/>
</dbReference>
<reference evidence="4" key="1">
    <citation type="submission" date="2022-11" db="UniProtKB">
        <authorList>
            <consortium name="WormBaseParasite"/>
        </authorList>
    </citation>
    <scope>IDENTIFICATION</scope>
</reference>
<dbReference type="AlphaFoldDB" id="A0A915J3H1"/>
<feature type="transmembrane region" description="Helical" evidence="1">
    <location>
        <begin position="175"/>
        <end position="202"/>
    </location>
</feature>
<protein>
    <submittedName>
        <fullName evidence="4">Uncharacterized protein</fullName>
    </submittedName>
</protein>
<keyword evidence="1" id="KW-0472">Membrane</keyword>
<feature type="signal peptide" evidence="2">
    <location>
        <begin position="1"/>
        <end position="17"/>
    </location>
</feature>
<keyword evidence="2" id="KW-0732">Signal</keyword>
<keyword evidence="1" id="KW-0812">Transmembrane</keyword>
<accession>A0A915J3H1</accession>